<sequence length="40" mass="4765">MADDFLFSPFFFFGFFLATFMFYQVFSSPPLYLSHLLLVL</sequence>
<evidence type="ECO:0000256" key="1">
    <source>
        <dbReference type="SAM" id="Phobius"/>
    </source>
</evidence>
<keyword evidence="1" id="KW-1133">Transmembrane helix</keyword>
<dbReference type="EMBL" id="GGEC01062992">
    <property type="protein sequence ID" value="MBX43476.1"/>
    <property type="molecule type" value="Transcribed_RNA"/>
</dbReference>
<dbReference type="AlphaFoldDB" id="A0A2P2NLX3"/>
<protein>
    <submittedName>
        <fullName evidence="2">Uncharacterized protein</fullName>
    </submittedName>
</protein>
<keyword evidence="1" id="KW-0472">Membrane</keyword>
<keyword evidence="1" id="KW-0812">Transmembrane</keyword>
<feature type="transmembrane region" description="Helical" evidence="1">
    <location>
        <begin position="6"/>
        <end position="26"/>
    </location>
</feature>
<organism evidence="2">
    <name type="scientific">Rhizophora mucronata</name>
    <name type="common">Asiatic mangrove</name>
    <dbReference type="NCBI Taxonomy" id="61149"/>
    <lineage>
        <taxon>Eukaryota</taxon>
        <taxon>Viridiplantae</taxon>
        <taxon>Streptophyta</taxon>
        <taxon>Embryophyta</taxon>
        <taxon>Tracheophyta</taxon>
        <taxon>Spermatophyta</taxon>
        <taxon>Magnoliopsida</taxon>
        <taxon>eudicotyledons</taxon>
        <taxon>Gunneridae</taxon>
        <taxon>Pentapetalae</taxon>
        <taxon>rosids</taxon>
        <taxon>fabids</taxon>
        <taxon>Malpighiales</taxon>
        <taxon>Rhizophoraceae</taxon>
        <taxon>Rhizophora</taxon>
    </lineage>
</organism>
<name>A0A2P2NLX3_RHIMU</name>
<proteinExistence type="predicted"/>
<reference evidence="2" key="1">
    <citation type="submission" date="2018-02" db="EMBL/GenBank/DDBJ databases">
        <title>Rhizophora mucronata_Transcriptome.</title>
        <authorList>
            <person name="Meera S.P."/>
            <person name="Sreeshan A."/>
            <person name="Augustine A."/>
        </authorList>
    </citation>
    <scope>NUCLEOTIDE SEQUENCE</scope>
    <source>
        <tissue evidence="2">Leaf</tissue>
    </source>
</reference>
<evidence type="ECO:0000313" key="2">
    <source>
        <dbReference type="EMBL" id="MBX43476.1"/>
    </source>
</evidence>
<accession>A0A2P2NLX3</accession>